<dbReference type="InterPro" id="IPR005754">
    <property type="entry name" value="Sortase"/>
</dbReference>
<dbReference type="CDD" id="cd05826">
    <property type="entry name" value="Sortase_B"/>
    <property type="match status" value="1"/>
</dbReference>
<name>A0A3E2TPG9_9FIRM</name>
<feature type="region of interest" description="Disordered" evidence="2">
    <location>
        <begin position="253"/>
        <end position="275"/>
    </location>
</feature>
<gene>
    <name evidence="4" type="ORF">DW070_06465</name>
</gene>
<comment type="caution">
    <text evidence="4">The sequence shown here is derived from an EMBL/GenBank/DDBJ whole genome shotgun (WGS) entry which is preliminary data.</text>
</comment>
<dbReference type="AlphaFoldDB" id="A0A3E2TPG9"/>
<dbReference type="SUPFAM" id="SSF63817">
    <property type="entry name" value="Sortase"/>
    <property type="match status" value="1"/>
</dbReference>
<evidence type="ECO:0000256" key="2">
    <source>
        <dbReference type="SAM" id="MobiDB-lite"/>
    </source>
</evidence>
<keyword evidence="1" id="KW-0378">Hydrolase</keyword>
<dbReference type="InterPro" id="IPR023365">
    <property type="entry name" value="Sortase_dom-sf"/>
</dbReference>
<reference evidence="4 5" key="1">
    <citation type="submission" date="2018-08" db="EMBL/GenBank/DDBJ databases">
        <title>A genome reference for cultivated species of the human gut microbiota.</title>
        <authorList>
            <person name="Zou Y."/>
            <person name="Xue W."/>
            <person name="Luo G."/>
        </authorList>
    </citation>
    <scope>NUCLEOTIDE SEQUENCE [LARGE SCALE GENOMIC DNA]</scope>
    <source>
        <strain evidence="4 5">AF45-17</strain>
    </source>
</reference>
<feature type="region of interest" description="Disordered" evidence="2">
    <location>
        <begin position="40"/>
        <end position="62"/>
    </location>
</feature>
<feature type="compositionally biased region" description="Polar residues" evidence="2">
    <location>
        <begin position="40"/>
        <end position="55"/>
    </location>
</feature>
<proteinExistence type="predicted"/>
<dbReference type="GO" id="GO:0016787">
    <property type="term" value="F:hydrolase activity"/>
    <property type="evidence" value="ECO:0007669"/>
    <property type="project" value="UniProtKB-KW"/>
</dbReference>
<dbReference type="EMBL" id="QVEP01000011">
    <property type="protein sequence ID" value="RGB80417.1"/>
    <property type="molecule type" value="Genomic_DNA"/>
</dbReference>
<protein>
    <submittedName>
        <fullName evidence="4">Class B sortase</fullName>
    </submittedName>
</protein>
<keyword evidence="3" id="KW-0812">Transmembrane</keyword>
<evidence type="ECO:0000313" key="5">
    <source>
        <dbReference type="Proteomes" id="UP000260773"/>
    </source>
</evidence>
<dbReference type="Pfam" id="PF04203">
    <property type="entry name" value="Sortase"/>
    <property type="match status" value="1"/>
</dbReference>
<accession>A0A3E2TPG9</accession>
<organism evidence="4 5">
    <name type="scientific">Coprococcus catus</name>
    <dbReference type="NCBI Taxonomy" id="116085"/>
    <lineage>
        <taxon>Bacteria</taxon>
        <taxon>Bacillati</taxon>
        <taxon>Bacillota</taxon>
        <taxon>Clostridia</taxon>
        <taxon>Lachnospirales</taxon>
        <taxon>Lachnospiraceae</taxon>
        <taxon>Coprococcus</taxon>
    </lineage>
</organism>
<dbReference type="Gene3D" id="2.40.260.10">
    <property type="entry name" value="Sortase"/>
    <property type="match status" value="1"/>
</dbReference>
<keyword evidence="3" id="KW-0472">Membrane</keyword>
<dbReference type="InterPro" id="IPR009835">
    <property type="entry name" value="SrtB"/>
</dbReference>
<feature type="transmembrane region" description="Helical" evidence="3">
    <location>
        <begin position="12"/>
        <end position="36"/>
    </location>
</feature>
<evidence type="ECO:0000256" key="1">
    <source>
        <dbReference type="ARBA" id="ARBA00022801"/>
    </source>
</evidence>
<keyword evidence="3" id="KW-1133">Transmembrane helix</keyword>
<evidence type="ECO:0000256" key="3">
    <source>
        <dbReference type="SAM" id="Phobius"/>
    </source>
</evidence>
<evidence type="ECO:0000313" key="4">
    <source>
        <dbReference type="EMBL" id="RGB80417.1"/>
    </source>
</evidence>
<sequence length="275" mass="30438">MARLGNHNRKSRAAFAAAAVFLAVAAILFGVLLHFYQDASPSPSPNGTPQETATESAGGRESEFPTVDWDYWKSVNGDVIGWITVPGTDINHPILQAHASDPDYYLHHDIYRNYNPLGALYLDAECEKEGFQSPNAVILGHSLRIGGAITCFGNIQNYSDKTFASEHAKVLIQTPEKKMRYTVRFANIVKGWEPTKRTAFAGESDFRSWYDSSRESAAMVLDTDSEPNQVISLVSCSYNFWKQNERTVVTTSIDQKQAQTETVSTESPQTGSDAE</sequence>
<dbReference type="Proteomes" id="UP000260773">
    <property type="component" value="Unassembled WGS sequence"/>
</dbReference>